<dbReference type="PANTHER" id="PTHR31793">
    <property type="entry name" value="4-HYDROXYBENZOYL-COA THIOESTERASE FAMILY MEMBER"/>
    <property type="match status" value="1"/>
</dbReference>
<sequence>MSERKPLARTEVQVRYHECDPSGIVFHPHYLTWADMASFDCLEATTGPYSDLADRGIGLVVADSSVRYLAPCTAGDELVVSGFLDHVGTTSMVLRFEIHKPEELVAEVTNRYVWVDAESVKPMALPEDIRSKLVAHLSEG</sequence>
<dbReference type="GO" id="GO:0016787">
    <property type="term" value="F:hydrolase activity"/>
    <property type="evidence" value="ECO:0007669"/>
    <property type="project" value="UniProtKB-KW"/>
</dbReference>
<evidence type="ECO:0000313" key="4">
    <source>
        <dbReference type="Proteomes" id="UP001183794"/>
    </source>
</evidence>
<evidence type="ECO:0000313" key="3">
    <source>
        <dbReference type="EMBL" id="MDR7348406.1"/>
    </source>
</evidence>
<protein>
    <submittedName>
        <fullName evidence="3">Acyl-CoA thioester hydrolase</fullName>
        <ecNumber evidence="3">3.1.2.-</ecNumber>
    </submittedName>
</protein>
<comment type="similarity">
    <text evidence="1">Belongs to the 4-hydroxybenzoyl-CoA thioesterase family.</text>
</comment>
<reference evidence="3 4" key="1">
    <citation type="submission" date="2023-07" db="EMBL/GenBank/DDBJ databases">
        <title>Sequencing the genomes of 1000 actinobacteria strains.</title>
        <authorList>
            <person name="Klenk H.-P."/>
        </authorList>
    </citation>
    <scope>NUCLEOTIDE SEQUENCE [LARGE SCALE GENOMIC DNA]</scope>
    <source>
        <strain evidence="3 4">DSM 22966</strain>
    </source>
</reference>
<dbReference type="EMBL" id="JAVDYJ010000001">
    <property type="protein sequence ID" value="MDR7348406.1"/>
    <property type="molecule type" value="Genomic_DNA"/>
</dbReference>
<keyword evidence="4" id="KW-1185">Reference proteome</keyword>
<dbReference type="SUPFAM" id="SSF54637">
    <property type="entry name" value="Thioesterase/thiol ester dehydrase-isomerase"/>
    <property type="match status" value="1"/>
</dbReference>
<dbReference type="InterPro" id="IPR029069">
    <property type="entry name" value="HotDog_dom_sf"/>
</dbReference>
<dbReference type="InterPro" id="IPR006684">
    <property type="entry name" value="YbgC/YbaW"/>
</dbReference>
<dbReference type="EC" id="3.1.2.-" evidence="3"/>
<dbReference type="Proteomes" id="UP001183794">
    <property type="component" value="Unassembled WGS sequence"/>
</dbReference>
<dbReference type="Gene3D" id="3.10.129.10">
    <property type="entry name" value="Hotdog Thioesterase"/>
    <property type="match status" value="1"/>
</dbReference>
<evidence type="ECO:0000256" key="1">
    <source>
        <dbReference type="ARBA" id="ARBA00005953"/>
    </source>
</evidence>
<dbReference type="PROSITE" id="PS01328">
    <property type="entry name" value="4HBCOA_THIOESTERASE"/>
    <property type="match status" value="1"/>
</dbReference>
<proteinExistence type="inferred from homology"/>
<gene>
    <name evidence="3" type="ORF">J2S62_002663</name>
</gene>
<keyword evidence="2 3" id="KW-0378">Hydrolase</keyword>
<dbReference type="RefSeq" id="WP_310175570.1">
    <property type="nucleotide sequence ID" value="NZ_BAABHE010000002.1"/>
</dbReference>
<dbReference type="PIRSF" id="PIRSF003230">
    <property type="entry name" value="YbgC"/>
    <property type="match status" value="1"/>
</dbReference>
<dbReference type="InterPro" id="IPR008272">
    <property type="entry name" value="HB-CoA_thioesterase_AS"/>
</dbReference>
<organism evidence="3 4">
    <name type="scientific">Enteractinococcus fodinae</name>
    <dbReference type="NCBI Taxonomy" id="684663"/>
    <lineage>
        <taxon>Bacteria</taxon>
        <taxon>Bacillati</taxon>
        <taxon>Actinomycetota</taxon>
        <taxon>Actinomycetes</taxon>
        <taxon>Micrococcales</taxon>
        <taxon>Micrococcaceae</taxon>
    </lineage>
</organism>
<dbReference type="NCBIfam" id="TIGR00051">
    <property type="entry name" value="YbgC/FadM family acyl-CoA thioesterase"/>
    <property type="match status" value="1"/>
</dbReference>
<dbReference type="PANTHER" id="PTHR31793:SF27">
    <property type="entry name" value="NOVEL THIOESTERASE SUPERFAMILY DOMAIN AND SAPOSIN A-TYPE DOMAIN CONTAINING PROTEIN (0610012H03RIK)"/>
    <property type="match status" value="1"/>
</dbReference>
<dbReference type="InterPro" id="IPR050563">
    <property type="entry name" value="4-hydroxybenzoyl-CoA_TE"/>
</dbReference>
<dbReference type="CDD" id="cd00586">
    <property type="entry name" value="4HBT"/>
    <property type="match status" value="1"/>
</dbReference>
<dbReference type="Pfam" id="PF13279">
    <property type="entry name" value="4HBT_2"/>
    <property type="match status" value="1"/>
</dbReference>
<name>A0ABU2B570_9MICC</name>
<evidence type="ECO:0000256" key="2">
    <source>
        <dbReference type="ARBA" id="ARBA00022801"/>
    </source>
</evidence>
<comment type="caution">
    <text evidence="3">The sequence shown here is derived from an EMBL/GenBank/DDBJ whole genome shotgun (WGS) entry which is preliminary data.</text>
</comment>
<accession>A0ABU2B570</accession>